<dbReference type="GO" id="GO:0005886">
    <property type="term" value="C:plasma membrane"/>
    <property type="evidence" value="ECO:0007669"/>
    <property type="project" value="TreeGrafter"/>
</dbReference>
<keyword evidence="3 4" id="KW-0472">Membrane</keyword>
<reference evidence="6 7" key="1">
    <citation type="submission" date="2018-09" db="EMBL/GenBank/DDBJ databases">
        <authorList>
            <consortium name="Pathogen Informatics"/>
        </authorList>
    </citation>
    <scope>NUCLEOTIDE SEQUENCE [LARGE SCALE GENOMIC DNA]</scope>
    <source>
        <strain evidence="6 7">OH-22767</strain>
    </source>
</reference>
<dbReference type="InterPro" id="IPR012338">
    <property type="entry name" value="Beta-lactam/transpept-like"/>
</dbReference>
<evidence type="ECO:0000256" key="1">
    <source>
        <dbReference type="ARBA" id="ARBA00004370"/>
    </source>
</evidence>
<dbReference type="PANTHER" id="PTHR30627:SF1">
    <property type="entry name" value="PEPTIDOGLYCAN D,D-TRANSPEPTIDASE FTSI"/>
    <property type="match status" value="1"/>
</dbReference>
<dbReference type="InterPro" id="IPR036138">
    <property type="entry name" value="PBP_dimer_sf"/>
</dbReference>
<feature type="transmembrane region" description="Helical" evidence="4">
    <location>
        <begin position="12"/>
        <end position="31"/>
    </location>
</feature>
<dbReference type="SMART" id="SM00740">
    <property type="entry name" value="PASTA"/>
    <property type="match status" value="1"/>
</dbReference>
<dbReference type="Gene3D" id="3.30.450.330">
    <property type="match status" value="1"/>
</dbReference>
<dbReference type="GO" id="GO:0008658">
    <property type="term" value="F:penicillin binding"/>
    <property type="evidence" value="ECO:0007669"/>
    <property type="project" value="InterPro"/>
</dbReference>
<dbReference type="GO" id="GO:0071555">
    <property type="term" value="P:cell wall organization"/>
    <property type="evidence" value="ECO:0007669"/>
    <property type="project" value="TreeGrafter"/>
</dbReference>
<dbReference type="Pfam" id="PF03717">
    <property type="entry name" value="PBP_dimer"/>
    <property type="match status" value="1"/>
</dbReference>
<dbReference type="CDD" id="cd06575">
    <property type="entry name" value="PASTA_Pbp2x-like_2"/>
    <property type="match status" value="1"/>
</dbReference>
<dbReference type="Gene3D" id="3.40.710.10">
    <property type="entry name" value="DD-peptidase/beta-lactamase superfamily"/>
    <property type="match status" value="1"/>
</dbReference>
<evidence type="ECO:0000256" key="3">
    <source>
        <dbReference type="ARBA" id="ARBA00023136"/>
    </source>
</evidence>
<keyword evidence="7" id="KW-1185">Reference proteome</keyword>
<name>A0A383TUZ0_9FLAO</name>
<protein>
    <submittedName>
        <fullName evidence="6">Penicillin-binding protein 2</fullName>
    </submittedName>
</protein>
<dbReference type="EMBL" id="UNSC01000001">
    <property type="protein sequence ID" value="SZD70979.1"/>
    <property type="molecule type" value="Genomic_DNA"/>
</dbReference>
<keyword evidence="2" id="KW-0645">Protease</keyword>
<dbReference type="PANTHER" id="PTHR30627">
    <property type="entry name" value="PEPTIDOGLYCAN D,D-TRANSPEPTIDASE"/>
    <property type="match status" value="1"/>
</dbReference>
<evidence type="ECO:0000313" key="6">
    <source>
        <dbReference type="EMBL" id="SZD70979.1"/>
    </source>
</evidence>
<evidence type="ECO:0000313" key="7">
    <source>
        <dbReference type="Proteomes" id="UP000262142"/>
    </source>
</evidence>
<dbReference type="AlphaFoldDB" id="A0A383TUZ0"/>
<dbReference type="SUPFAM" id="SSF56519">
    <property type="entry name" value="Penicillin binding protein dimerisation domain"/>
    <property type="match status" value="1"/>
</dbReference>
<dbReference type="Proteomes" id="UP000262142">
    <property type="component" value="Unassembled WGS sequence"/>
</dbReference>
<dbReference type="InterPro" id="IPR005543">
    <property type="entry name" value="PASTA_dom"/>
</dbReference>
<keyword evidence="2" id="KW-0378">Hydrolase</keyword>
<dbReference type="RefSeq" id="WP_119058695.1">
    <property type="nucleotide sequence ID" value="NZ_UNSC01000001.1"/>
</dbReference>
<dbReference type="InterPro" id="IPR001460">
    <property type="entry name" value="PCN-bd_Tpept"/>
</dbReference>
<dbReference type="Pfam" id="PF00905">
    <property type="entry name" value="Transpeptidase"/>
    <property type="match status" value="1"/>
</dbReference>
<sequence length="659" mass="73131">MIKQKKDILLKAYFISILLVIISIGICYKLFNLQLNPQERARFEAFAQKINFREATIPAARGNLYAADGSLLATSVRKYDVAFDAKAMRQSLIDEHLNSLADSLHAMFNKPAATYAKLILNAKKNKKQYVPIAKNLNYHQLKRISSFPIFNHGQIKGGFIVEDHLVRERSVKDIGARTLGYVKGDSLKVGLEGAYNMLLSGKDGKRLEQRMGGGNWRPINIANDIQAVAGQDVVTTIDIPLQNVAYNALYDQLSEFEADHGTVVVMEVKTGEIKAIANLTRLADGNYADIQNFAVGEANEPGSTIKTISLLAALKDGVIDTATTVATGSGRVRLFGRTISDSHGYGTINVRQVLEKSSNIGTAKLITEYYQNQPEKFFRILNREWKLNQPLGVDIPGEAEPYLPDPNNKSWSKQSLSSVSFGYESKLTPLQILTFYNGIANDGKMLKPLFVKEIHEKGKVIKSFSPEVRVEKMAQDSTIKKMQNMLASAVKSGTGKAFYNEIFPAAGKTGTARADYWVKGPMQYRASFCGYFPTYKPQYSCIVVIHKPSRKKGYYGSSVAGPVFQKIMESVYIKSPKKLSLKKSKLASLEKSNKIFDWNSKNKKMPNLKGFDGQKVIPVLENAGFKINYSGIGKIIEQSIPAGQMIPENKVITLKLSNV</sequence>
<keyword evidence="4" id="KW-0812">Transmembrane</keyword>
<evidence type="ECO:0000256" key="2">
    <source>
        <dbReference type="ARBA" id="ARBA00022645"/>
    </source>
</evidence>
<dbReference type="SUPFAM" id="SSF54184">
    <property type="entry name" value="Penicillin-binding protein 2x (pbp-2x), c-terminal domain"/>
    <property type="match status" value="1"/>
</dbReference>
<gene>
    <name evidence="6" type="primary">penA</name>
    <name evidence="6" type="ORF">SAMEA104719789_00070</name>
</gene>
<dbReference type="Pfam" id="PF03793">
    <property type="entry name" value="PASTA"/>
    <property type="match status" value="1"/>
</dbReference>
<dbReference type="InterPro" id="IPR050515">
    <property type="entry name" value="Beta-lactam/transpept"/>
</dbReference>
<comment type="subcellular location">
    <subcellularLocation>
        <location evidence="1">Membrane</location>
    </subcellularLocation>
</comment>
<keyword evidence="2" id="KW-0121">Carboxypeptidase</keyword>
<evidence type="ECO:0000256" key="4">
    <source>
        <dbReference type="SAM" id="Phobius"/>
    </source>
</evidence>
<dbReference type="SUPFAM" id="SSF56601">
    <property type="entry name" value="beta-lactamase/transpeptidase-like"/>
    <property type="match status" value="1"/>
</dbReference>
<feature type="domain" description="PASTA" evidence="5">
    <location>
        <begin position="599"/>
        <end position="658"/>
    </location>
</feature>
<dbReference type="OrthoDB" id="9804124at2"/>
<organism evidence="6 7">
    <name type="scientific">Candidatus Ornithobacterium hominis</name>
    <dbReference type="NCBI Taxonomy" id="2497989"/>
    <lineage>
        <taxon>Bacteria</taxon>
        <taxon>Pseudomonadati</taxon>
        <taxon>Bacteroidota</taxon>
        <taxon>Flavobacteriia</taxon>
        <taxon>Flavobacteriales</taxon>
        <taxon>Weeksellaceae</taxon>
        <taxon>Ornithobacterium</taxon>
    </lineage>
</organism>
<dbReference type="Gene3D" id="3.90.1310.10">
    <property type="entry name" value="Penicillin-binding protein 2a (Domain 2)"/>
    <property type="match status" value="1"/>
</dbReference>
<keyword evidence="4" id="KW-1133">Transmembrane helix</keyword>
<proteinExistence type="predicted"/>
<evidence type="ECO:0000259" key="5">
    <source>
        <dbReference type="PROSITE" id="PS51178"/>
    </source>
</evidence>
<dbReference type="PROSITE" id="PS51178">
    <property type="entry name" value="PASTA"/>
    <property type="match status" value="1"/>
</dbReference>
<dbReference type="Gene3D" id="3.30.10.20">
    <property type="match status" value="1"/>
</dbReference>
<accession>A0A383TUZ0</accession>
<dbReference type="InterPro" id="IPR005311">
    <property type="entry name" value="PBP_dimer"/>
</dbReference>
<dbReference type="GO" id="GO:0004180">
    <property type="term" value="F:carboxypeptidase activity"/>
    <property type="evidence" value="ECO:0007669"/>
    <property type="project" value="UniProtKB-KW"/>
</dbReference>